<sequence length="506" mass="56257">KPKSPLKLVDEPSAKDVPIEEPAYNEEEANIQRDLELSLKEQAERTQGPARLVVIRELDSGRIQPLPDVQGKGKEKRRTPMPTEASGHAESPSLDAKLALINSETESDNVVSKIDTRDQDESQAGPNLGNHDEGQAEPNLGVQDEGQDGSNPEPASSTKTLSSLQNLKKELSLVDRFFMEKKQEEEPEKTNVEAEVQSMVSILIHQDTSSVPPMTTPVIDLTTSQSGSPLPTSTSTTSIIKTTTSLTPPPQQSIADLILVKRIENLNIPYQVSKAVDEIVTDAVDWVMQAPLRARFSDLPTVDMKKILQQRMLKDKSYEAHEDHKNLYDVLQKSLERDYSSQLLSNLEEAHQKKRKRYDLPRTPFGSPPSQPPPLPPPAGASGAPDDSIPDEQVYLSDDEDFENDHLPKADSRKDWWKPLPEEETPANPKPAWTIPSSNVSDVKNNWATALVSAYENPAENSLLTKTGDMTHFRNSYCQQMNKTELTQADLEGQAYEVVKAFYPDV</sequence>
<feature type="compositionally biased region" description="Basic and acidic residues" evidence="1">
    <location>
        <begin position="8"/>
        <end position="18"/>
    </location>
</feature>
<feature type="region of interest" description="Disordered" evidence="1">
    <location>
        <begin position="350"/>
        <end position="437"/>
    </location>
</feature>
<feature type="region of interest" description="Disordered" evidence="1">
    <location>
        <begin position="1"/>
        <end position="29"/>
    </location>
</feature>
<dbReference type="InterPro" id="IPR003903">
    <property type="entry name" value="UIM_dom"/>
</dbReference>
<evidence type="ECO:0000313" key="2">
    <source>
        <dbReference type="EMBL" id="GFB22556.1"/>
    </source>
</evidence>
<feature type="compositionally biased region" description="Basic and acidic residues" evidence="1">
    <location>
        <begin position="404"/>
        <end position="421"/>
    </location>
</feature>
<organism evidence="2">
    <name type="scientific">Tanacetum cinerariifolium</name>
    <name type="common">Dalmatian daisy</name>
    <name type="synonym">Chrysanthemum cinerariifolium</name>
    <dbReference type="NCBI Taxonomy" id="118510"/>
    <lineage>
        <taxon>Eukaryota</taxon>
        <taxon>Viridiplantae</taxon>
        <taxon>Streptophyta</taxon>
        <taxon>Embryophyta</taxon>
        <taxon>Tracheophyta</taxon>
        <taxon>Spermatophyta</taxon>
        <taxon>Magnoliopsida</taxon>
        <taxon>eudicotyledons</taxon>
        <taxon>Gunneridae</taxon>
        <taxon>Pentapetalae</taxon>
        <taxon>asterids</taxon>
        <taxon>campanulids</taxon>
        <taxon>Asterales</taxon>
        <taxon>Asteraceae</taxon>
        <taxon>Asteroideae</taxon>
        <taxon>Anthemideae</taxon>
        <taxon>Anthemidinae</taxon>
        <taxon>Tanacetum</taxon>
    </lineage>
</organism>
<gene>
    <name evidence="2" type="ORF">Tci_694527</name>
</gene>
<accession>A0A699L5Y7</accession>
<proteinExistence type="predicted"/>
<dbReference type="AlphaFoldDB" id="A0A699L5Y7"/>
<comment type="caution">
    <text evidence="2">The sequence shown here is derived from an EMBL/GenBank/DDBJ whole genome shotgun (WGS) entry which is preliminary data.</text>
</comment>
<evidence type="ECO:0000256" key="1">
    <source>
        <dbReference type="SAM" id="MobiDB-lite"/>
    </source>
</evidence>
<feature type="compositionally biased region" description="Pro residues" evidence="1">
    <location>
        <begin position="366"/>
        <end position="379"/>
    </location>
</feature>
<feature type="non-terminal residue" evidence="2">
    <location>
        <position position="1"/>
    </location>
</feature>
<feature type="region of interest" description="Disordered" evidence="1">
    <location>
        <begin position="57"/>
        <end position="164"/>
    </location>
</feature>
<name>A0A699L5Y7_TANCI</name>
<protein>
    <submittedName>
        <fullName evidence="2">Uncharacterized protein</fullName>
    </submittedName>
</protein>
<feature type="non-terminal residue" evidence="2">
    <location>
        <position position="506"/>
    </location>
</feature>
<reference evidence="2" key="1">
    <citation type="journal article" date="2019" name="Sci. Rep.">
        <title>Draft genome of Tanacetum cinerariifolium, the natural source of mosquito coil.</title>
        <authorList>
            <person name="Yamashiro T."/>
            <person name="Shiraishi A."/>
            <person name="Satake H."/>
            <person name="Nakayama K."/>
        </authorList>
    </citation>
    <scope>NUCLEOTIDE SEQUENCE</scope>
</reference>
<feature type="compositionally biased region" description="Polar residues" evidence="1">
    <location>
        <begin position="148"/>
        <end position="164"/>
    </location>
</feature>
<dbReference type="PROSITE" id="PS50330">
    <property type="entry name" value="UIM"/>
    <property type="match status" value="1"/>
</dbReference>
<dbReference type="EMBL" id="BKCJ010579688">
    <property type="protein sequence ID" value="GFB22556.1"/>
    <property type="molecule type" value="Genomic_DNA"/>
</dbReference>